<dbReference type="InterPro" id="IPR018204">
    <property type="entry name" value="Trp_synthase_alpha_AS"/>
</dbReference>
<evidence type="ECO:0000256" key="6">
    <source>
        <dbReference type="ARBA" id="ARBA00023141"/>
    </source>
</evidence>
<dbReference type="PROSITE" id="PS00167">
    <property type="entry name" value="TRP_SYNTHASE_ALPHA"/>
    <property type="match status" value="1"/>
</dbReference>
<comment type="catalytic activity">
    <reaction evidence="8">
        <text>(1S,2R)-1-C-(indol-3-yl)glycerol 3-phosphate + L-serine = D-glyceraldehyde 3-phosphate + L-tryptophan + H2O</text>
        <dbReference type="Rhea" id="RHEA:10532"/>
        <dbReference type="ChEBI" id="CHEBI:15377"/>
        <dbReference type="ChEBI" id="CHEBI:33384"/>
        <dbReference type="ChEBI" id="CHEBI:57912"/>
        <dbReference type="ChEBI" id="CHEBI:58866"/>
        <dbReference type="ChEBI" id="CHEBI:59776"/>
        <dbReference type="EC" id="4.2.1.20"/>
    </reaction>
</comment>
<dbReference type="EMBL" id="DRNF01000279">
    <property type="protein sequence ID" value="HHJ80864.1"/>
    <property type="molecule type" value="Genomic_DNA"/>
</dbReference>
<evidence type="ECO:0000256" key="7">
    <source>
        <dbReference type="ARBA" id="ARBA00023239"/>
    </source>
</evidence>
<dbReference type="PANTHER" id="PTHR43406:SF1">
    <property type="entry name" value="TRYPTOPHAN SYNTHASE ALPHA CHAIN, CHLOROPLASTIC"/>
    <property type="match status" value="1"/>
</dbReference>
<dbReference type="UniPathway" id="UPA00035">
    <property type="reaction ID" value="UER00044"/>
</dbReference>
<evidence type="ECO:0000256" key="2">
    <source>
        <dbReference type="ARBA" id="ARBA00011270"/>
    </source>
</evidence>
<keyword evidence="5" id="KW-0822">Tryptophan biosynthesis</keyword>
<dbReference type="CDD" id="cd04724">
    <property type="entry name" value="Tryptophan_synthase_alpha"/>
    <property type="match status" value="1"/>
</dbReference>
<protein>
    <recommendedName>
        <fullName evidence="3">tryptophan synthase</fullName>
        <ecNumber evidence="3">4.2.1.20</ecNumber>
    </recommendedName>
</protein>
<dbReference type="AlphaFoldDB" id="A0A832J3W3"/>
<comment type="caution">
    <text evidence="9">The sequence shown here is derived from an EMBL/GenBank/DDBJ whole genome shotgun (WGS) entry which is preliminary data.</text>
</comment>
<sequence length="89" mass="9564">MSRIAQCFSDLKANGRKALIPFVTAGDPNPSVTVSLLHAMVEAGADLLELGVPFSDPMAEGPVIQKACERALVHNTSLRDVLAMVKEFR</sequence>
<evidence type="ECO:0000256" key="5">
    <source>
        <dbReference type="ARBA" id="ARBA00022822"/>
    </source>
</evidence>
<dbReference type="Proteomes" id="UP000885832">
    <property type="component" value="Unassembled WGS sequence"/>
</dbReference>
<accession>A0A832J3W3</accession>
<comment type="pathway">
    <text evidence="1">Amino-acid biosynthesis; L-tryptophan biosynthesis; L-tryptophan from chorismate: step 5/5.</text>
</comment>
<evidence type="ECO:0000313" key="9">
    <source>
        <dbReference type="EMBL" id="HHJ80864.1"/>
    </source>
</evidence>
<evidence type="ECO:0000256" key="4">
    <source>
        <dbReference type="ARBA" id="ARBA00022605"/>
    </source>
</evidence>
<keyword evidence="7" id="KW-0456">Lyase</keyword>
<gene>
    <name evidence="9" type="ORF">ENJ65_04445</name>
</gene>
<dbReference type="GO" id="GO:0005829">
    <property type="term" value="C:cytosol"/>
    <property type="evidence" value="ECO:0007669"/>
    <property type="project" value="TreeGrafter"/>
</dbReference>
<dbReference type="InterPro" id="IPR011060">
    <property type="entry name" value="RibuloseP-bd_barrel"/>
</dbReference>
<dbReference type="EC" id="4.2.1.20" evidence="3"/>
<organism evidence="9">
    <name type="scientific">Candidatus Tenderia electrophaga</name>
    <dbReference type="NCBI Taxonomy" id="1748243"/>
    <lineage>
        <taxon>Bacteria</taxon>
        <taxon>Pseudomonadati</taxon>
        <taxon>Pseudomonadota</taxon>
        <taxon>Gammaproteobacteria</taxon>
        <taxon>Candidatus Tenderiales</taxon>
        <taxon>Candidatus Tenderiaceae</taxon>
        <taxon>Candidatus Tenderia</taxon>
    </lineage>
</organism>
<dbReference type="Pfam" id="PF00290">
    <property type="entry name" value="Trp_syntA"/>
    <property type="match status" value="1"/>
</dbReference>
<evidence type="ECO:0000256" key="8">
    <source>
        <dbReference type="ARBA" id="ARBA00049047"/>
    </source>
</evidence>
<dbReference type="Gene3D" id="3.20.20.70">
    <property type="entry name" value="Aldolase class I"/>
    <property type="match status" value="1"/>
</dbReference>
<dbReference type="SUPFAM" id="SSF51366">
    <property type="entry name" value="Ribulose-phoshate binding barrel"/>
    <property type="match status" value="1"/>
</dbReference>
<dbReference type="GO" id="GO:0004834">
    <property type="term" value="F:tryptophan synthase activity"/>
    <property type="evidence" value="ECO:0007669"/>
    <property type="project" value="UniProtKB-EC"/>
</dbReference>
<reference evidence="9" key="1">
    <citation type="journal article" date="2020" name="mSystems">
        <title>Genome- and Community-Level Interaction Insights into Carbon Utilization and Element Cycling Functions of Hydrothermarchaeota in Hydrothermal Sediment.</title>
        <authorList>
            <person name="Zhou Z."/>
            <person name="Liu Y."/>
            <person name="Xu W."/>
            <person name="Pan J."/>
            <person name="Luo Z.H."/>
            <person name="Li M."/>
        </authorList>
    </citation>
    <scope>NUCLEOTIDE SEQUENCE [LARGE SCALE GENOMIC DNA]</scope>
    <source>
        <strain evidence="9">HyVt-505</strain>
    </source>
</reference>
<dbReference type="PANTHER" id="PTHR43406">
    <property type="entry name" value="TRYPTOPHAN SYNTHASE, ALPHA CHAIN"/>
    <property type="match status" value="1"/>
</dbReference>
<evidence type="ECO:0000256" key="1">
    <source>
        <dbReference type="ARBA" id="ARBA00004733"/>
    </source>
</evidence>
<dbReference type="InterPro" id="IPR013785">
    <property type="entry name" value="Aldolase_TIM"/>
</dbReference>
<proteinExistence type="predicted"/>
<feature type="non-terminal residue" evidence="9">
    <location>
        <position position="89"/>
    </location>
</feature>
<keyword evidence="4" id="KW-0028">Amino-acid biosynthesis</keyword>
<keyword evidence="6" id="KW-0057">Aromatic amino acid biosynthesis</keyword>
<name>A0A832J3W3_9GAMM</name>
<comment type="subunit">
    <text evidence="2">Tetramer of two alpha and two beta chains.</text>
</comment>
<dbReference type="InterPro" id="IPR002028">
    <property type="entry name" value="Trp_synthase_suA"/>
</dbReference>
<evidence type="ECO:0000256" key="3">
    <source>
        <dbReference type="ARBA" id="ARBA00012043"/>
    </source>
</evidence>